<dbReference type="EMBL" id="OY882858">
    <property type="protein sequence ID" value="CAK6433214.1"/>
    <property type="molecule type" value="Genomic_DNA"/>
</dbReference>
<organism evidence="1 2">
    <name type="scientific">Pipistrellus nathusii</name>
    <name type="common">Nathusius' pipistrelle</name>
    <dbReference type="NCBI Taxonomy" id="59473"/>
    <lineage>
        <taxon>Eukaryota</taxon>
        <taxon>Metazoa</taxon>
        <taxon>Chordata</taxon>
        <taxon>Craniata</taxon>
        <taxon>Vertebrata</taxon>
        <taxon>Euteleostomi</taxon>
        <taxon>Mammalia</taxon>
        <taxon>Eutheria</taxon>
        <taxon>Laurasiatheria</taxon>
        <taxon>Chiroptera</taxon>
        <taxon>Yangochiroptera</taxon>
        <taxon>Vespertilionidae</taxon>
        <taxon>Pipistrellus</taxon>
    </lineage>
</organism>
<evidence type="ECO:0000313" key="2">
    <source>
        <dbReference type="Proteomes" id="UP001314169"/>
    </source>
</evidence>
<protein>
    <submittedName>
        <fullName evidence="1">Uncharacterized protein</fullName>
    </submittedName>
</protein>
<gene>
    <name evidence="1" type="ORF">MPIPNATIZW_LOCUS1520</name>
</gene>
<keyword evidence="2" id="KW-1185">Reference proteome</keyword>
<sequence length="102" mass="11370">MIDIGKMILQKVLYYHRSPKAFSFDTLAFASIATHSGFTLNLENVSLVLAQFSEATCSLVCQTDPTSQLQVVTQQQHEVDFSCRGTYCSHFIENSPKAAYLS</sequence>
<dbReference type="Proteomes" id="UP001314169">
    <property type="component" value="Chromosome 1"/>
</dbReference>
<proteinExistence type="predicted"/>
<accession>A0ABN9Z4V2</accession>
<name>A0ABN9Z4V2_PIPNA</name>
<evidence type="ECO:0000313" key="1">
    <source>
        <dbReference type="EMBL" id="CAK6433214.1"/>
    </source>
</evidence>
<reference evidence="1" key="1">
    <citation type="submission" date="2023-12" db="EMBL/GenBank/DDBJ databases">
        <authorList>
            <person name="Brown T."/>
        </authorList>
    </citation>
    <scope>NUCLEOTIDE SEQUENCE</scope>
</reference>